<accession>A0A2I0ABC1</accession>
<name>A0A2I0ABC1_9ASPA</name>
<dbReference type="Proteomes" id="UP000236161">
    <property type="component" value="Unassembled WGS sequence"/>
</dbReference>
<dbReference type="SMART" id="SM00501">
    <property type="entry name" value="BRIGHT"/>
    <property type="match status" value="1"/>
</dbReference>
<dbReference type="PANTHER" id="PTHR46691:SF6">
    <property type="entry name" value="HIGH MOBILITY GROUP B PROTEIN 10-RELATED"/>
    <property type="match status" value="1"/>
</dbReference>
<evidence type="ECO:0000313" key="4">
    <source>
        <dbReference type="Proteomes" id="UP000236161"/>
    </source>
</evidence>
<dbReference type="SMART" id="SM01014">
    <property type="entry name" value="ARID"/>
    <property type="match status" value="1"/>
</dbReference>
<gene>
    <name evidence="3" type="primary">HMGB15</name>
    <name evidence="3" type="ORF">AXF42_Ash001787</name>
</gene>
<dbReference type="SUPFAM" id="SSF46774">
    <property type="entry name" value="ARID-like"/>
    <property type="match status" value="1"/>
</dbReference>
<dbReference type="EMBL" id="KZ452001">
    <property type="protein sequence ID" value="PKA52806.1"/>
    <property type="molecule type" value="Genomic_DNA"/>
</dbReference>
<dbReference type="Gene3D" id="1.10.150.60">
    <property type="entry name" value="ARID DNA-binding domain"/>
    <property type="match status" value="1"/>
</dbReference>
<dbReference type="AlphaFoldDB" id="A0A2I0ABC1"/>
<dbReference type="Pfam" id="PF01388">
    <property type="entry name" value="ARID"/>
    <property type="match status" value="1"/>
</dbReference>
<feature type="region of interest" description="Disordered" evidence="1">
    <location>
        <begin position="305"/>
        <end position="325"/>
    </location>
</feature>
<evidence type="ECO:0000259" key="2">
    <source>
        <dbReference type="PROSITE" id="PS51011"/>
    </source>
</evidence>
<proteinExistence type="predicted"/>
<dbReference type="InterPro" id="IPR045303">
    <property type="entry name" value="ARID_HMGB9-like"/>
</dbReference>
<organism evidence="3 4">
    <name type="scientific">Apostasia shenzhenica</name>
    <dbReference type="NCBI Taxonomy" id="1088818"/>
    <lineage>
        <taxon>Eukaryota</taxon>
        <taxon>Viridiplantae</taxon>
        <taxon>Streptophyta</taxon>
        <taxon>Embryophyta</taxon>
        <taxon>Tracheophyta</taxon>
        <taxon>Spermatophyta</taxon>
        <taxon>Magnoliopsida</taxon>
        <taxon>Liliopsida</taxon>
        <taxon>Asparagales</taxon>
        <taxon>Orchidaceae</taxon>
        <taxon>Apostasioideae</taxon>
        <taxon>Apostasia</taxon>
    </lineage>
</organism>
<feature type="domain" description="ARID" evidence="2">
    <location>
        <begin position="46"/>
        <end position="137"/>
    </location>
</feature>
<dbReference type="OrthoDB" id="338531at2759"/>
<dbReference type="InterPro" id="IPR001606">
    <property type="entry name" value="ARID_dom"/>
</dbReference>
<dbReference type="PROSITE" id="PS51011">
    <property type="entry name" value="ARID"/>
    <property type="match status" value="1"/>
</dbReference>
<dbReference type="InterPro" id="IPR036431">
    <property type="entry name" value="ARID_dom_sf"/>
</dbReference>
<dbReference type="CDD" id="cd16872">
    <property type="entry name" value="ARID_HMGB9-like"/>
    <property type="match status" value="1"/>
</dbReference>
<dbReference type="GO" id="GO:0003677">
    <property type="term" value="F:DNA binding"/>
    <property type="evidence" value="ECO:0007669"/>
    <property type="project" value="InterPro"/>
</dbReference>
<evidence type="ECO:0000256" key="1">
    <source>
        <dbReference type="SAM" id="MobiDB-lite"/>
    </source>
</evidence>
<reference evidence="3 4" key="1">
    <citation type="journal article" date="2017" name="Nature">
        <title>The Apostasia genome and the evolution of orchids.</title>
        <authorList>
            <person name="Zhang G.Q."/>
            <person name="Liu K.W."/>
            <person name="Li Z."/>
            <person name="Lohaus R."/>
            <person name="Hsiao Y.Y."/>
            <person name="Niu S.C."/>
            <person name="Wang J.Y."/>
            <person name="Lin Y.C."/>
            <person name="Xu Q."/>
            <person name="Chen L.J."/>
            <person name="Yoshida K."/>
            <person name="Fujiwara S."/>
            <person name="Wang Z.W."/>
            <person name="Zhang Y.Q."/>
            <person name="Mitsuda N."/>
            <person name="Wang M."/>
            <person name="Liu G.H."/>
            <person name="Pecoraro L."/>
            <person name="Huang H.X."/>
            <person name="Xiao X.J."/>
            <person name="Lin M."/>
            <person name="Wu X.Y."/>
            <person name="Wu W.L."/>
            <person name="Chen Y.Y."/>
            <person name="Chang S.B."/>
            <person name="Sakamoto S."/>
            <person name="Ohme-Takagi M."/>
            <person name="Yagi M."/>
            <person name="Zeng S.J."/>
            <person name="Shen C.Y."/>
            <person name="Yeh C.M."/>
            <person name="Luo Y.B."/>
            <person name="Tsai W.C."/>
            <person name="Van de Peer Y."/>
            <person name="Liu Z.J."/>
        </authorList>
    </citation>
    <scope>NUCLEOTIDE SEQUENCE [LARGE SCALE GENOMIC DNA]</scope>
    <source>
        <strain evidence="4">cv. Shenzhen</strain>
        <tissue evidence="3">Stem</tissue>
    </source>
</reference>
<evidence type="ECO:0000313" key="3">
    <source>
        <dbReference type="EMBL" id="PKA52806.1"/>
    </source>
</evidence>
<keyword evidence="4" id="KW-1185">Reference proteome</keyword>
<protein>
    <submittedName>
        <fullName evidence="3">High mobility group B protein 15</fullName>
    </submittedName>
</protein>
<sequence>MSLDGGLSLSLTNTPPLAAVPIQSQSPPPPPSSALAERTANYEDVVSDRNLFMRTLDALHRSLGTKLKVPRVGGNRLDLHCLFVEVTSRGGLQKVIRDRLWKDVISAFNFPSTITNASFVLRKFYMSLLQHYEQVYFFRNKELAIPLSETSPGTNHASPSVSSSVQLGTAAACGTSNKISTDQEALRPIYTKTAKSKSACLSSLGNSTLEKGSSLRGKIKGKFENGYIVTASYGSETLTGILYHAPLQTLPSSSSGQRSRKRSWQAMEDTSLYKPNISNLHSDYCVGVKTSHSAVEKTVSEQLGELWNRLTQPSNEDSQETDSEE</sequence>
<dbReference type="PANTHER" id="PTHR46691">
    <property type="entry name" value="HIGH MOBILITY GROUP B PROTEIN 9"/>
    <property type="match status" value="1"/>
</dbReference>
<dbReference type="STRING" id="1088818.A0A2I0ABC1"/>